<evidence type="ECO:0000313" key="3">
    <source>
        <dbReference type="Proteomes" id="UP001201812"/>
    </source>
</evidence>
<organism evidence="2 3">
    <name type="scientific">Ditylenchus destructor</name>
    <dbReference type="NCBI Taxonomy" id="166010"/>
    <lineage>
        <taxon>Eukaryota</taxon>
        <taxon>Metazoa</taxon>
        <taxon>Ecdysozoa</taxon>
        <taxon>Nematoda</taxon>
        <taxon>Chromadorea</taxon>
        <taxon>Rhabditida</taxon>
        <taxon>Tylenchina</taxon>
        <taxon>Tylenchomorpha</taxon>
        <taxon>Sphaerularioidea</taxon>
        <taxon>Anguinidae</taxon>
        <taxon>Anguininae</taxon>
        <taxon>Ditylenchus</taxon>
    </lineage>
</organism>
<sequence>MRYFSSIIIKTLILVPFVHRECDDYDYLYSTHSIKDTEHPNDFLFSGERCETAAKLCREYAGNGTCDYCHSDLCNGQTILRTTVTLAPINYTFLALGGDPKPPKIVANFKTLPNICPIPLALCQMIQKLALPANIFLLLFIFATIQKEVLCALALLNPYGTWGAYNWCQPWSNYGNYGYYNNYSNYYLNYLNWIPGFGYGFTY</sequence>
<gene>
    <name evidence="2" type="ORF">DdX_17173</name>
</gene>
<dbReference type="Proteomes" id="UP001201812">
    <property type="component" value="Unassembled WGS sequence"/>
</dbReference>
<protein>
    <submittedName>
        <fullName evidence="2">Uncharacterized protein</fullName>
    </submittedName>
</protein>
<comment type="caution">
    <text evidence="2">The sequence shown here is derived from an EMBL/GenBank/DDBJ whole genome shotgun (WGS) entry which is preliminary data.</text>
</comment>
<keyword evidence="1" id="KW-0732">Signal</keyword>
<evidence type="ECO:0000256" key="1">
    <source>
        <dbReference type="SAM" id="SignalP"/>
    </source>
</evidence>
<evidence type="ECO:0000313" key="2">
    <source>
        <dbReference type="EMBL" id="KAI1699681.1"/>
    </source>
</evidence>
<accession>A0AAD4MM60</accession>
<proteinExistence type="predicted"/>
<reference evidence="2" key="1">
    <citation type="submission" date="2022-01" db="EMBL/GenBank/DDBJ databases">
        <title>Genome Sequence Resource for Two Populations of Ditylenchus destructor, the Migratory Endoparasitic Phytonematode.</title>
        <authorList>
            <person name="Zhang H."/>
            <person name="Lin R."/>
            <person name="Xie B."/>
        </authorList>
    </citation>
    <scope>NUCLEOTIDE SEQUENCE</scope>
    <source>
        <strain evidence="2">BazhouSP</strain>
    </source>
</reference>
<feature type="signal peptide" evidence="1">
    <location>
        <begin position="1"/>
        <end position="20"/>
    </location>
</feature>
<keyword evidence="3" id="KW-1185">Reference proteome</keyword>
<feature type="chain" id="PRO_5041977042" evidence="1">
    <location>
        <begin position="21"/>
        <end position="203"/>
    </location>
</feature>
<name>A0AAD4MM60_9BILA</name>
<dbReference type="EMBL" id="JAKKPZ010000171">
    <property type="protein sequence ID" value="KAI1699681.1"/>
    <property type="molecule type" value="Genomic_DNA"/>
</dbReference>
<dbReference type="AlphaFoldDB" id="A0AAD4MM60"/>